<keyword evidence="2" id="KW-0812">Transmembrane</keyword>
<proteinExistence type="predicted"/>
<dbReference type="EMBL" id="PRBV01000005">
    <property type="protein sequence ID" value="RTJ79652.1"/>
    <property type="molecule type" value="Genomic_DNA"/>
</dbReference>
<protein>
    <submittedName>
        <fullName evidence="3">Uncharacterized protein</fullName>
    </submittedName>
</protein>
<evidence type="ECO:0000313" key="3">
    <source>
        <dbReference type="EMBL" id="RTJ79652.1"/>
    </source>
</evidence>
<evidence type="ECO:0000313" key="4">
    <source>
        <dbReference type="Proteomes" id="UP000288507"/>
    </source>
</evidence>
<comment type="caution">
    <text evidence="3">The sequence shown here is derived from an EMBL/GenBank/DDBJ whole genome shotgun (WGS) entry which is preliminary data.</text>
</comment>
<reference evidence="3 4" key="1">
    <citation type="journal article" date="2019" name="Appl. Environ. Microbiol.">
        <title>Population genetics and characterization of Campylobacter jejuni isolates in western jackdaws and game birds in Finland.</title>
        <authorList>
            <person name="Kovanen S."/>
            <person name="Rossi M."/>
            <person name="Pohja-Mykra M."/>
            <person name="Nieminen T."/>
            <person name="Raunio-Saarnisto M."/>
            <person name="Sauvala M."/>
            <person name="Fredriksson-Ahomaa M."/>
            <person name="Hanninen M.L."/>
            <person name="Kivisto R."/>
        </authorList>
    </citation>
    <scope>NUCLEOTIDE SEQUENCE [LARGE SCALE GENOMIC DNA]</scope>
    <source>
        <strain evidence="3 4">CB313</strain>
    </source>
</reference>
<evidence type="ECO:0000256" key="2">
    <source>
        <dbReference type="SAM" id="Phobius"/>
    </source>
</evidence>
<evidence type="ECO:0000256" key="1">
    <source>
        <dbReference type="SAM" id="Coils"/>
    </source>
</evidence>
<dbReference type="AlphaFoldDB" id="A0A431EEN6"/>
<dbReference type="RefSeq" id="WP_126232222.1">
    <property type="nucleotide sequence ID" value="NZ_PRBV01000005.1"/>
</dbReference>
<keyword evidence="2" id="KW-1133">Transmembrane helix</keyword>
<keyword evidence="2" id="KW-0472">Membrane</keyword>
<name>A0A431EEN6_CAMJU</name>
<sequence>MKMKGYYRLVDLLPWFTVFPLACLMIIAIWLKHGWIVSTIFTIAIGVGAIGSLVGSTELLKPEQAHLKEGWALDEDVKIGLVNTYYIMSQGLEDVKTKFLNEKKSLEEKLEQANERPEVKRKGKKLEPRDVSLLLYSETEAYRFFDFVDVQIYQLVTEKGLDRYLNYTNDKLDDMLRNNDDLRTRNEKLQILTEALEAPKGESEMEIILSLPDNLNEYMDDRGLEGLVDDIFNLPDVRKTIDDFKVSNEPLKAKEIQWQL</sequence>
<dbReference type="Proteomes" id="UP000288507">
    <property type="component" value="Unassembled WGS sequence"/>
</dbReference>
<feature type="coiled-coil region" evidence="1">
    <location>
        <begin position="89"/>
        <end position="116"/>
    </location>
</feature>
<feature type="transmembrane region" description="Helical" evidence="2">
    <location>
        <begin position="12"/>
        <end position="30"/>
    </location>
</feature>
<accession>A0A431EEN6</accession>
<feature type="transmembrane region" description="Helical" evidence="2">
    <location>
        <begin position="36"/>
        <end position="54"/>
    </location>
</feature>
<gene>
    <name evidence="3" type="ORF">C3H57_04575</name>
</gene>
<organism evidence="3 4">
    <name type="scientific">Campylobacter jejuni</name>
    <dbReference type="NCBI Taxonomy" id="197"/>
    <lineage>
        <taxon>Bacteria</taxon>
        <taxon>Pseudomonadati</taxon>
        <taxon>Campylobacterota</taxon>
        <taxon>Epsilonproteobacteria</taxon>
        <taxon>Campylobacterales</taxon>
        <taxon>Campylobacteraceae</taxon>
        <taxon>Campylobacter</taxon>
    </lineage>
</organism>
<keyword evidence="1" id="KW-0175">Coiled coil</keyword>